<evidence type="ECO:0000313" key="3">
    <source>
        <dbReference type="Proteomes" id="UP000005064"/>
    </source>
</evidence>
<proteinExistence type="predicted"/>
<dbReference type="AlphaFoldDB" id="H0JUC5"/>
<keyword evidence="1" id="KW-0472">Membrane</keyword>
<reference evidence="2 3" key="1">
    <citation type="submission" date="2011-12" db="EMBL/GenBank/DDBJ databases">
        <authorList>
            <person name="Kriszt B."/>
            <person name="Tancsics A."/>
            <person name="Cserhati M."/>
            <person name="Toth A."/>
            <person name="Nagy I."/>
            <person name="Horvath B."/>
            <person name="Tamura T."/>
            <person name="Kukolya J."/>
            <person name="Szoboszlay S."/>
        </authorList>
    </citation>
    <scope>NUCLEOTIDE SEQUENCE [LARGE SCALE GENOMIC DNA]</scope>
    <source>
        <strain evidence="2 3">AK37</strain>
    </source>
</reference>
<keyword evidence="1" id="KW-0812">Transmembrane</keyword>
<sequence length="127" mass="14451">MQQWTTTIEVVAWLIFCAFGVVALVACVVLPKGSRHERTPESPWFWMVFPVTCLMIATSVGVFMAWPQAMSSSGSLWWDLSGPRTPTGQFLSSEQYHEITMWNRMRWLLPVASVVGIGLSVWTWRRG</sequence>
<feature type="transmembrane region" description="Helical" evidence="1">
    <location>
        <begin position="107"/>
        <end position="124"/>
    </location>
</feature>
<accession>H0JUC5</accession>
<evidence type="ECO:0000313" key="2">
    <source>
        <dbReference type="EMBL" id="EHK82223.1"/>
    </source>
</evidence>
<feature type="transmembrane region" description="Helical" evidence="1">
    <location>
        <begin position="12"/>
        <end position="31"/>
    </location>
</feature>
<keyword evidence="1" id="KW-1133">Transmembrane helix</keyword>
<comment type="caution">
    <text evidence="2">The sequence shown here is derived from an EMBL/GenBank/DDBJ whole genome shotgun (WGS) entry which is preliminary data.</text>
</comment>
<gene>
    <name evidence="2" type="ORF">AK37_16495</name>
</gene>
<protein>
    <submittedName>
        <fullName evidence="2">Uncharacterized protein</fullName>
    </submittedName>
</protein>
<evidence type="ECO:0000256" key="1">
    <source>
        <dbReference type="SAM" id="Phobius"/>
    </source>
</evidence>
<organism evidence="2 3">
    <name type="scientific">Rhodococcus pyridinivorans AK37</name>
    <dbReference type="NCBI Taxonomy" id="1114960"/>
    <lineage>
        <taxon>Bacteria</taxon>
        <taxon>Bacillati</taxon>
        <taxon>Actinomycetota</taxon>
        <taxon>Actinomycetes</taxon>
        <taxon>Mycobacteriales</taxon>
        <taxon>Nocardiaceae</taxon>
        <taxon>Rhodococcus</taxon>
    </lineage>
</organism>
<name>H0JUC5_9NOCA</name>
<dbReference type="EMBL" id="AHBW01000049">
    <property type="protein sequence ID" value="EHK82223.1"/>
    <property type="molecule type" value="Genomic_DNA"/>
</dbReference>
<feature type="transmembrane region" description="Helical" evidence="1">
    <location>
        <begin position="43"/>
        <end position="66"/>
    </location>
</feature>
<dbReference type="Proteomes" id="UP000005064">
    <property type="component" value="Unassembled WGS sequence"/>
</dbReference>